<dbReference type="AlphaFoldDB" id="A0AAV6VIM4"/>
<dbReference type="CDD" id="cd23600">
    <property type="entry name" value="TFP_LU_ECD_Sax"/>
    <property type="match status" value="1"/>
</dbReference>
<keyword evidence="6" id="KW-0723">Serine/threonine-protein kinase</keyword>
<dbReference type="Proteomes" id="UP000827092">
    <property type="component" value="Unassembled WGS sequence"/>
</dbReference>
<evidence type="ECO:0000256" key="1">
    <source>
        <dbReference type="ARBA" id="ARBA00001936"/>
    </source>
</evidence>
<evidence type="ECO:0000256" key="11">
    <source>
        <dbReference type="ARBA" id="ARBA00022741"/>
    </source>
</evidence>
<evidence type="ECO:0000256" key="14">
    <source>
        <dbReference type="ARBA" id="ARBA00022842"/>
    </source>
</evidence>
<evidence type="ECO:0000256" key="16">
    <source>
        <dbReference type="ARBA" id="ARBA00023136"/>
    </source>
</evidence>
<evidence type="ECO:0000256" key="7">
    <source>
        <dbReference type="ARBA" id="ARBA00022679"/>
    </source>
</evidence>
<evidence type="ECO:0000259" key="24">
    <source>
        <dbReference type="PROSITE" id="PS50011"/>
    </source>
</evidence>
<evidence type="ECO:0000256" key="4">
    <source>
        <dbReference type="ARBA" id="ARBA00009605"/>
    </source>
</evidence>
<dbReference type="InterPro" id="IPR003605">
    <property type="entry name" value="GS_dom"/>
</dbReference>
<keyword evidence="16 22" id="KW-0472">Membrane</keyword>
<evidence type="ECO:0000256" key="20">
    <source>
        <dbReference type="PIRSR" id="PIRSR037393-3"/>
    </source>
</evidence>
<accession>A0AAV6VIM4</accession>
<dbReference type="GO" id="GO:0006950">
    <property type="term" value="P:response to stress"/>
    <property type="evidence" value="ECO:0007669"/>
    <property type="project" value="UniProtKB-ARBA"/>
</dbReference>
<evidence type="ECO:0000313" key="27">
    <source>
        <dbReference type="Proteomes" id="UP000827092"/>
    </source>
</evidence>
<keyword evidence="10 23" id="KW-0732">Signal</keyword>
<dbReference type="PROSITE" id="PS00108">
    <property type="entry name" value="PROTEIN_KINASE_ST"/>
    <property type="match status" value="1"/>
</dbReference>
<evidence type="ECO:0000256" key="8">
    <source>
        <dbReference type="ARBA" id="ARBA00022692"/>
    </source>
</evidence>
<dbReference type="Pfam" id="PF01064">
    <property type="entry name" value="Activin_recp"/>
    <property type="match status" value="1"/>
</dbReference>
<dbReference type="Gene3D" id="1.10.510.10">
    <property type="entry name" value="Transferase(Phosphotransferase) domain 1"/>
    <property type="match status" value="1"/>
</dbReference>
<evidence type="ECO:0000256" key="22">
    <source>
        <dbReference type="SAM" id="Phobius"/>
    </source>
</evidence>
<proteinExistence type="inferred from homology"/>
<dbReference type="SMART" id="SM00220">
    <property type="entry name" value="S_TKc"/>
    <property type="match status" value="1"/>
</dbReference>
<dbReference type="InterPro" id="IPR000719">
    <property type="entry name" value="Prot_kinase_dom"/>
</dbReference>
<dbReference type="PANTHER" id="PTHR23255:SF72">
    <property type="entry name" value="RECEPTOR PROTEIN SERINE_THREONINE KINASE"/>
    <property type="match status" value="1"/>
</dbReference>
<keyword evidence="27" id="KW-1185">Reference proteome</keyword>
<dbReference type="PROSITE" id="PS51256">
    <property type="entry name" value="GS"/>
    <property type="match status" value="1"/>
</dbReference>
<evidence type="ECO:0000256" key="2">
    <source>
        <dbReference type="ARBA" id="ARBA00001946"/>
    </source>
</evidence>
<evidence type="ECO:0000256" key="5">
    <source>
        <dbReference type="ARBA" id="ARBA00012401"/>
    </source>
</evidence>
<evidence type="ECO:0000256" key="3">
    <source>
        <dbReference type="ARBA" id="ARBA00004479"/>
    </source>
</evidence>
<gene>
    <name evidence="26" type="ORF">JTE90_001126</name>
</gene>
<feature type="domain" description="Protein kinase" evidence="24">
    <location>
        <begin position="221"/>
        <end position="519"/>
    </location>
</feature>
<sequence length="524" mass="57973">MGLVKLFVILLLVAVSTISVSSLQATPAKNASRYVCYNCEGSCEKPTTCDNALVCYSYSVIDVHGVYTFQKGCLDKRDFEYFFCKNKEFISDKPKSAQYSGQCCQGDFCNNGSFPVLTPRVSSPSSGDSGSSNVKTAVIIISSLCGVCITVAAFIMTIRCYHKRRTASLVGHNDIEHFYHDDLRATAAGDSTLKELFEHSVTSGSGSGLPLLIQRTLARQISLADCIGKGRYGEVWRGTWNGEDVAVKIFFSRDEASWARETEIYSTVMLNHENILSYMGSDVTSANSCTQLWLITTYHELGSLYDYINAKTLTHQQMMVFALSAASGIVHLHSEMNGTDGKPAIAHRDLKTKNILVKNNGTCVIADFGLAVTHTRNSGTTNVAENYRVGTKRYMAPEVLEEKINTSVFESYRRVDMYAFGLVLWEICLRCVTKTGIAEDYRPPFHDCVPSDPSFEDMRKVVCVDQQRPTIPNRWSTDPILCAISSHAPGLLNYIIHVYLSKSPLKLKTATIVGIQSYISCNLA</sequence>
<comment type="cofactor">
    <cofactor evidence="1">
        <name>Mn(2+)</name>
        <dbReference type="ChEBI" id="CHEBI:29035"/>
    </cofactor>
</comment>
<feature type="transmembrane region" description="Helical" evidence="22">
    <location>
        <begin position="137"/>
        <end position="158"/>
    </location>
</feature>
<feature type="active site" description="Proton acceptor" evidence="18">
    <location>
        <position position="349"/>
    </location>
</feature>
<evidence type="ECO:0000256" key="23">
    <source>
        <dbReference type="SAM" id="SignalP"/>
    </source>
</evidence>
<keyword evidence="14" id="KW-0460">Magnesium</keyword>
<feature type="binding site" evidence="19 21">
    <location>
        <position position="248"/>
    </location>
    <ligand>
        <name>ATP</name>
        <dbReference type="ChEBI" id="CHEBI:30616"/>
    </ligand>
</feature>
<dbReference type="FunFam" id="1.10.510.10:FF:000304">
    <property type="entry name" value="Receptor protein serine/threonine kinase"/>
    <property type="match status" value="1"/>
</dbReference>
<dbReference type="GO" id="GO:0046872">
    <property type="term" value="F:metal ion binding"/>
    <property type="evidence" value="ECO:0007669"/>
    <property type="project" value="InterPro"/>
</dbReference>
<protein>
    <recommendedName>
        <fullName evidence="5">receptor protein serine/threonine kinase</fullName>
        <ecNumber evidence="5">2.7.11.30</ecNumber>
    </recommendedName>
</protein>
<feature type="signal peptide" evidence="23">
    <location>
        <begin position="1"/>
        <end position="22"/>
    </location>
</feature>
<dbReference type="GO" id="GO:0071363">
    <property type="term" value="P:cellular response to growth factor stimulus"/>
    <property type="evidence" value="ECO:0007669"/>
    <property type="project" value="TreeGrafter"/>
</dbReference>
<comment type="caution">
    <text evidence="26">The sequence shown here is derived from an EMBL/GenBank/DDBJ whole genome shotgun (WGS) entry which is preliminary data.</text>
</comment>
<dbReference type="InterPro" id="IPR000333">
    <property type="entry name" value="TGFB_receptor"/>
</dbReference>
<evidence type="ECO:0000256" key="19">
    <source>
        <dbReference type="PIRSR" id="PIRSR037393-2"/>
    </source>
</evidence>
<dbReference type="GO" id="GO:0005524">
    <property type="term" value="F:ATP binding"/>
    <property type="evidence" value="ECO:0007669"/>
    <property type="project" value="UniProtKB-UniRule"/>
</dbReference>
<reference evidence="26 27" key="1">
    <citation type="journal article" date="2022" name="Nat. Ecol. Evol.">
        <title>A masculinizing supergene underlies an exaggerated male reproductive morph in a spider.</title>
        <authorList>
            <person name="Hendrickx F."/>
            <person name="De Corte Z."/>
            <person name="Sonet G."/>
            <person name="Van Belleghem S.M."/>
            <person name="Kostlbacher S."/>
            <person name="Vangestel C."/>
        </authorList>
    </citation>
    <scope>NUCLEOTIDE SEQUENCE [LARGE SCALE GENOMIC DNA]</scope>
    <source>
        <strain evidence="26">W744_W776</strain>
    </source>
</reference>
<evidence type="ECO:0000259" key="25">
    <source>
        <dbReference type="PROSITE" id="PS51256"/>
    </source>
</evidence>
<keyword evidence="9" id="KW-0479">Metal-binding</keyword>
<evidence type="ECO:0000256" key="15">
    <source>
        <dbReference type="ARBA" id="ARBA00022989"/>
    </source>
</evidence>
<dbReference type="PROSITE" id="PS00107">
    <property type="entry name" value="PROTEIN_KINASE_ATP"/>
    <property type="match status" value="1"/>
</dbReference>
<dbReference type="InterPro" id="IPR001245">
    <property type="entry name" value="Ser-Thr/Tyr_kinase_cat_dom"/>
</dbReference>
<keyword evidence="20" id="KW-1015">Disulfide bond</keyword>
<dbReference type="InterPro" id="IPR008271">
    <property type="entry name" value="Ser/Thr_kinase_AS"/>
</dbReference>
<dbReference type="GO" id="GO:0004675">
    <property type="term" value="F:transmembrane receptor protein serine/threonine kinase activity"/>
    <property type="evidence" value="ECO:0007669"/>
    <property type="project" value="UniProtKB-EC"/>
</dbReference>
<feature type="disulfide bond" evidence="20">
    <location>
        <begin position="36"/>
        <end position="39"/>
    </location>
</feature>
<dbReference type="PROSITE" id="PS50011">
    <property type="entry name" value="PROTEIN_KINASE_DOM"/>
    <property type="match status" value="1"/>
</dbReference>
<dbReference type="InterPro" id="IPR045860">
    <property type="entry name" value="Snake_toxin-like_sf"/>
</dbReference>
<keyword evidence="12" id="KW-0418">Kinase</keyword>
<keyword evidence="11 19" id="KW-0547">Nucleotide-binding</keyword>
<evidence type="ECO:0000256" key="12">
    <source>
        <dbReference type="ARBA" id="ARBA00022777"/>
    </source>
</evidence>
<dbReference type="Gene3D" id="3.30.200.20">
    <property type="entry name" value="Phosphorylase Kinase, domain 1"/>
    <property type="match status" value="1"/>
</dbReference>
<name>A0AAV6VIM4_9ARAC</name>
<comment type="similarity">
    <text evidence="4">Belongs to the protein kinase superfamily. TKL Ser/Thr protein kinase family. TGFB receptor subfamily.</text>
</comment>
<evidence type="ECO:0000313" key="26">
    <source>
        <dbReference type="EMBL" id="KAG8195890.1"/>
    </source>
</evidence>
<feature type="chain" id="PRO_5043417359" description="receptor protein serine/threonine kinase" evidence="23">
    <location>
        <begin position="23"/>
        <end position="524"/>
    </location>
</feature>
<dbReference type="EC" id="2.7.11.30" evidence="5"/>
<evidence type="ECO:0000256" key="6">
    <source>
        <dbReference type="ARBA" id="ARBA00022527"/>
    </source>
</evidence>
<dbReference type="Pfam" id="PF07714">
    <property type="entry name" value="PK_Tyr_Ser-Thr"/>
    <property type="match status" value="1"/>
</dbReference>
<keyword evidence="7" id="KW-0808">Transferase</keyword>
<dbReference type="InterPro" id="IPR000472">
    <property type="entry name" value="Activin_recp"/>
</dbReference>
<dbReference type="Pfam" id="PF08515">
    <property type="entry name" value="TGF_beta_GS"/>
    <property type="match status" value="1"/>
</dbReference>
<feature type="domain" description="GS" evidence="25">
    <location>
        <begin position="191"/>
        <end position="220"/>
    </location>
</feature>
<dbReference type="InterPro" id="IPR017441">
    <property type="entry name" value="Protein_kinase_ATP_BS"/>
</dbReference>
<evidence type="ECO:0000256" key="21">
    <source>
        <dbReference type="PROSITE-ProRule" id="PRU10141"/>
    </source>
</evidence>
<dbReference type="GO" id="GO:0070724">
    <property type="term" value="C:BMP receptor complex"/>
    <property type="evidence" value="ECO:0007669"/>
    <property type="project" value="TreeGrafter"/>
</dbReference>
<dbReference type="EMBL" id="JAFNEN010000076">
    <property type="protein sequence ID" value="KAG8195890.1"/>
    <property type="molecule type" value="Genomic_DNA"/>
</dbReference>
<keyword evidence="17" id="KW-0675">Receptor</keyword>
<dbReference type="SUPFAM" id="SSF57302">
    <property type="entry name" value="Snake toxin-like"/>
    <property type="match status" value="1"/>
</dbReference>
<evidence type="ECO:0000256" key="17">
    <source>
        <dbReference type="ARBA" id="ARBA00023170"/>
    </source>
</evidence>
<keyword evidence="8 22" id="KW-0812">Transmembrane</keyword>
<dbReference type="SUPFAM" id="SSF56112">
    <property type="entry name" value="Protein kinase-like (PK-like)"/>
    <property type="match status" value="1"/>
</dbReference>
<dbReference type="PANTHER" id="PTHR23255">
    <property type="entry name" value="TRANSFORMING GROWTH FACTOR-BETA RECEPTOR TYPE I AND II"/>
    <property type="match status" value="1"/>
</dbReference>
<comment type="cofactor">
    <cofactor evidence="2">
        <name>Mg(2+)</name>
        <dbReference type="ChEBI" id="CHEBI:18420"/>
    </cofactor>
</comment>
<comment type="subcellular location">
    <subcellularLocation>
        <location evidence="3">Membrane</location>
        <topology evidence="3">Single-pass type I membrane protein</topology>
    </subcellularLocation>
</comment>
<evidence type="ECO:0000256" key="18">
    <source>
        <dbReference type="PIRSR" id="PIRSR037393-1"/>
    </source>
</evidence>
<evidence type="ECO:0000256" key="10">
    <source>
        <dbReference type="ARBA" id="ARBA00022729"/>
    </source>
</evidence>
<dbReference type="Gene3D" id="2.10.60.10">
    <property type="entry name" value="CD59"/>
    <property type="match status" value="1"/>
</dbReference>
<dbReference type="SMART" id="SM00467">
    <property type="entry name" value="GS"/>
    <property type="match status" value="1"/>
</dbReference>
<keyword evidence="15 22" id="KW-1133">Transmembrane helix</keyword>
<evidence type="ECO:0000256" key="13">
    <source>
        <dbReference type="ARBA" id="ARBA00022840"/>
    </source>
</evidence>
<evidence type="ECO:0000256" key="9">
    <source>
        <dbReference type="ARBA" id="ARBA00022723"/>
    </source>
</evidence>
<organism evidence="26 27">
    <name type="scientific">Oedothorax gibbosus</name>
    <dbReference type="NCBI Taxonomy" id="931172"/>
    <lineage>
        <taxon>Eukaryota</taxon>
        <taxon>Metazoa</taxon>
        <taxon>Ecdysozoa</taxon>
        <taxon>Arthropoda</taxon>
        <taxon>Chelicerata</taxon>
        <taxon>Arachnida</taxon>
        <taxon>Araneae</taxon>
        <taxon>Araneomorphae</taxon>
        <taxon>Entelegynae</taxon>
        <taxon>Araneoidea</taxon>
        <taxon>Linyphiidae</taxon>
        <taxon>Erigoninae</taxon>
        <taxon>Oedothorax</taxon>
    </lineage>
</organism>
<dbReference type="FunFam" id="3.30.200.20:FF:000064">
    <property type="entry name" value="Receptor protein serine/threonine kinase"/>
    <property type="match status" value="1"/>
</dbReference>
<keyword evidence="13 19" id="KW-0067">ATP-binding</keyword>
<feature type="disulfide bond" evidence="20">
    <location>
        <begin position="104"/>
        <end position="109"/>
    </location>
</feature>
<dbReference type="InterPro" id="IPR011009">
    <property type="entry name" value="Kinase-like_dom_sf"/>
</dbReference>